<dbReference type="InterPro" id="IPR014718">
    <property type="entry name" value="GH-type_carb-bd"/>
</dbReference>
<protein>
    <recommendedName>
        <fullName evidence="3">Ricin B lectin domain-containing protein</fullName>
    </recommendedName>
</protein>
<feature type="compositionally biased region" description="Polar residues" evidence="1">
    <location>
        <begin position="1001"/>
        <end position="1018"/>
    </location>
</feature>
<sequence length="1253" mass="136412">MKKRTIRKWFHFMFCFVLLSGVLNLPFAPVPKAEAKAANFHSGLEDQDIQPTWRNESESSQNVEGICCQLNGMETDISGEIHQAGQKALVYSGKSTGTGKSFAYNKVFDVNIPVESDTSLSYWIYPQGKSSMNGNVVDNGKNSTYVTVDLAFDDGSYLHDDRSVDQYGIKLDPQYQGTGGKLALDSWNFVMSDIGSVAAGKTIKRILISYKQSDSPGTFRGFLDNIQIRGADRSLTEYVNPLVGTKEVDTGFENGFGGNIGNTFPGATLPFGMVEWSPDNGYSGNSPSGGGYDYNKNVIQGFSMTHVDGPGCRIGQALPIMPVVGQIGRSPGTNFGDYASTFNHANEEATPGYYSVLLNGSAVKAELTSTLRTGFGRLTYPATNNAMVLINTGVAGADVYGGEVNIEGNNVVTGWTRTGGFCEIGYGPNLSENKKYNVYFAAEFSQPFANSGTWAGSDVSTSIKQRKNTTNAGAFVQFDTTNKKEVLVKIGMSYTSVENAKLNLKTENSGWNFDNIKNEAKSKWEQKLNTIQVQGGTEEQKKIFYSALYHSMMHPSTFSDVNGDYMGTDQQLHRAEGYTHYSLFSAWDTYRSQMQLLAMLAPTETGDMAQSLVNDAIQRDGYVPQWQIANTETYVMSGDPVSAMIPSMYAFGAKNFNTKDALAVLDKTGTVPSPMNPRDRLADYLSYGYIPIESIGQAASITMEFNSSDFAISQFAKSLGDMEKYNTYLNRSQSWTRLFNPQTGYIQPKLSNGNFETSFNPASSRGFHEGNAAQYTWMIPHNIKALIEKMGGNTEAIKRLDFFFQELNAGSDSPHAFMGNEPGFGGPWTYNFAGAPYKTQDVVRRVMHELFYNGPGGIVGNDDAGATSSWYVFAAMGIYPFIPGVGGFTVNAPLFPEITINLPNCNTIKIIGHGASDAAKYIQRMKLNGVETTNTWVPYEQVADGGTLEFWLGEQPNVNWGTSPDDAPPSYQELGTQLTSGVTYQLTNKATNQVLEAPGSASENGTKTQVGTNMGSSSQKWMLKGPSCQAVAIVQEGSNKALDIDASSDDSIINSIDGSLKQMWDILPTEYGYYKIKNKKNGKVLAAVTGNKTIMQTDDGGDSQKWKFTKSVKANVTYKLININSNKALQVDAASGNVQIGTDRGTDNQKWTITTNNDGTYKLINPATGKALDTLNGGVNDSTGLVIATNSTSASQKWKVSNLGNGDIYQLINPNSNKAMDVASSGTADGTKVQIYTWNGTNAQLWRLVEITN</sequence>
<proteinExistence type="predicted"/>
<dbReference type="Gene3D" id="2.80.10.50">
    <property type="match status" value="3"/>
</dbReference>
<name>A0ABX1ZJ68_9BACL</name>
<dbReference type="PROSITE" id="PS50231">
    <property type="entry name" value="RICIN_B_LECTIN"/>
    <property type="match status" value="2"/>
</dbReference>
<dbReference type="InterPro" id="IPR005887">
    <property type="entry name" value="GH92_a_mannosidase_put"/>
</dbReference>
<dbReference type="Gene3D" id="2.70.98.10">
    <property type="match status" value="1"/>
</dbReference>
<feature type="region of interest" description="Disordered" evidence="1">
    <location>
        <begin position="998"/>
        <end position="1018"/>
    </location>
</feature>
<dbReference type="InterPro" id="IPR000772">
    <property type="entry name" value="Ricin_B_lectin"/>
</dbReference>
<keyword evidence="5" id="KW-1185">Reference proteome</keyword>
<accession>A0ABX1ZJ68</accession>
<dbReference type="InterPro" id="IPR012939">
    <property type="entry name" value="Glyco_hydro_92"/>
</dbReference>
<dbReference type="InterPro" id="IPR041371">
    <property type="entry name" value="GH92_N"/>
</dbReference>
<comment type="caution">
    <text evidence="4">The sequence shown here is derived from an EMBL/GenBank/DDBJ whole genome shotgun (WGS) entry which is preliminary data.</text>
</comment>
<reference evidence="4 5" key="1">
    <citation type="submission" date="2019-10" db="EMBL/GenBank/DDBJ databases">
        <title>Description of Paenibacillus pedi sp. nov.</title>
        <authorList>
            <person name="Carlier A."/>
            <person name="Qi S."/>
        </authorList>
    </citation>
    <scope>NUCLEOTIDE SEQUENCE [LARGE SCALE GENOMIC DNA]</scope>
    <source>
        <strain evidence="4 5">LMG 31457</strain>
    </source>
</reference>
<dbReference type="Gene3D" id="3.30.2080.10">
    <property type="entry name" value="GH92 mannosidase domain"/>
    <property type="match status" value="1"/>
</dbReference>
<organism evidence="4 5">
    <name type="scientific">Paenibacillus planticolens</name>
    <dbReference type="NCBI Taxonomy" id="2654976"/>
    <lineage>
        <taxon>Bacteria</taxon>
        <taxon>Bacillati</taxon>
        <taxon>Bacillota</taxon>
        <taxon>Bacilli</taxon>
        <taxon>Bacillales</taxon>
        <taxon>Paenibacillaceae</taxon>
        <taxon>Paenibacillus</taxon>
    </lineage>
</organism>
<evidence type="ECO:0000259" key="3">
    <source>
        <dbReference type="SMART" id="SM00458"/>
    </source>
</evidence>
<evidence type="ECO:0000256" key="2">
    <source>
        <dbReference type="SAM" id="SignalP"/>
    </source>
</evidence>
<dbReference type="Gene3D" id="1.20.1050.60">
    <property type="entry name" value="alpha-1,2-mannosidase"/>
    <property type="match status" value="1"/>
</dbReference>
<dbReference type="InterPro" id="IPR008928">
    <property type="entry name" value="6-hairpin_glycosidase_sf"/>
</dbReference>
<dbReference type="NCBIfam" id="TIGR01180">
    <property type="entry name" value="aman2_put"/>
    <property type="match status" value="1"/>
</dbReference>
<feature type="chain" id="PRO_5045107053" description="Ricin B lectin domain-containing protein" evidence="2">
    <location>
        <begin position="25"/>
        <end position="1253"/>
    </location>
</feature>
<dbReference type="CDD" id="cd00161">
    <property type="entry name" value="beta-trefoil_Ricin-like"/>
    <property type="match status" value="1"/>
</dbReference>
<dbReference type="PANTHER" id="PTHR12143:SF39">
    <property type="entry name" value="SECRETED PROTEIN"/>
    <property type="match status" value="1"/>
</dbReference>
<dbReference type="InterPro" id="IPR050883">
    <property type="entry name" value="PNGase"/>
</dbReference>
<dbReference type="SUPFAM" id="SSF50370">
    <property type="entry name" value="Ricin B-like lectins"/>
    <property type="match status" value="2"/>
</dbReference>
<dbReference type="Pfam" id="PF07971">
    <property type="entry name" value="Glyco_hydro_92"/>
    <property type="match status" value="1"/>
</dbReference>
<feature type="signal peptide" evidence="2">
    <location>
        <begin position="1"/>
        <end position="24"/>
    </location>
</feature>
<dbReference type="EMBL" id="WHNZ01000010">
    <property type="protein sequence ID" value="NOU98896.1"/>
    <property type="molecule type" value="Genomic_DNA"/>
</dbReference>
<dbReference type="PANTHER" id="PTHR12143">
    <property type="entry name" value="PEPTIDE N-GLYCANASE PNGASE -RELATED"/>
    <property type="match status" value="1"/>
</dbReference>
<dbReference type="SUPFAM" id="SSF48208">
    <property type="entry name" value="Six-hairpin glycosidases"/>
    <property type="match status" value="1"/>
</dbReference>
<evidence type="ECO:0000256" key="1">
    <source>
        <dbReference type="SAM" id="MobiDB-lite"/>
    </source>
</evidence>
<dbReference type="Pfam" id="PF14200">
    <property type="entry name" value="RicinB_lectin_2"/>
    <property type="match status" value="3"/>
</dbReference>
<dbReference type="InterPro" id="IPR035992">
    <property type="entry name" value="Ricin_B-like_lectins"/>
</dbReference>
<keyword evidence="2" id="KW-0732">Signal</keyword>
<dbReference type="Proteomes" id="UP000618579">
    <property type="component" value="Unassembled WGS sequence"/>
</dbReference>
<evidence type="ECO:0000313" key="5">
    <source>
        <dbReference type="Proteomes" id="UP000618579"/>
    </source>
</evidence>
<feature type="domain" description="Ricin B lectin" evidence="3">
    <location>
        <begin position="1117"/>
        <end position="1249"/>
    </location>
</feature>
<gene>
    <name evidence="4" type="ORF">GC097_02520</name>
</gene>
<dbReference type="RefSeq" id="WP_171681793.1">
    <property type="nucleotide sequence ID" value="NZ_WHNZ01000010.1"/>
</dbReference>
<evidence type="ECO:0000313" key="4">
    <source>
        <dbReference type="EMBL" id="NOU98896.1"/>
    </source>
</evidence>
<dbReference type="Pfam" id="PF17678">
    <property type="entry name" value="Glyco_hydro_92N"/>
    <property type="match status" value="1"/>
</dbReference>
<dbReference type="SMART" id="SM00458">
    <property type="entry name" value="RICIN"/>
    <property type="match status" value="2"/>
</dbReference>
<feature type="domain" description="Ricin B lectin" evidence="3">
    <location>
        <begin position="981"/>
        <end position="1109"/>
    </location>
</feature>
<dbReference type="Gene3D" id="1.20.1610.10">
    <property type="entry name" value="alpha-1,2-mannosidases domains"/>
    <property type="match status" value="1"/>
</dbReference>